<dbReference type="SUPFAM" id="SSF52317">
    <property type="entry name" value="Class I glutamine amidotransferase-like"/>
    <property type="match status" value="1"/>
</dbReference>
<dbReference type="GO" id="GO:0008236">
    <property type="term" value="F:serine-type peptidase activity"/>
    <property type="evidence" value="ECO:0007669"/>
    <property type="project" value="UniProtKB-KW"/>
</dbReference>
<evidence type="ECO:0000256" key="2">
    <source>
        <dbReference type="ARBA" id="ARBA00022670"/>
    </source>
</evidence>
<reference evidence="5" key="1">
    <citation type="submission" date="2016-04" db="EMBL/GenBank/DDBJ databases">
        <authorList>
            <person name="Evans L.H."/>
            <person name="Alamgir A."/>
            <person name="Owens N."/>
            <person name="Weber N.D."/>
            <person name="Virtaneva K."/>
            <person name="Barbian K."/>
            <person name="Babar A."/>
            <person name="Rosenke K."/>
        </authorList>
    </citation>
    <scope>NUCLEOTIDE SEQUENCE</scope>
    <source>
        <strain evidence="5">86-1</strain>
    </source>
</reference>
<dbReference type="Gene3D" id="3.40.50.880">
    <property type="match status" value="1"/>
</dbReference>
<dbReference type="AlphaFoldDB" id="A0A212JMZ6"/>
<organism evidence="5">
    <name type="scientific">uncultured Dysgonomonas sp</name>
    <dbReference type="NCBI Taxonomy" id="206096"/>
    <lineage>
        <taxon>Bacteria</taxon>
        <taxon>Pseudomonadati</taxon>
        <taxon>Bacteroidota</taxon>
        <taxon>Bacteroidia</taxon>
        <taxon>Bacteroidales</taxon>
        <taxon>Dysgonomonadaceae</taxon>
        <taxon>Dysgonomonas</taxon>
        <taxon>environmental samples</taxon>
    </lineage>
</organism>
<evidence type="ECO:0000313" key="5">
    <source>
        <dbReference type="EMBL" id="SBW00778.1"/>
    </source>
</evidence>
<dbReference type="PANTHER" id="PTHR20842:SF0">
    <property type="entry name" value="ALPHA-ASPARTYL DIPEPTIDASE"/>
    <property type="match status" value="1"/>
</dbReference>
<keyword evidence="3 5" id="KW-0378">Hydrolase</keyword>
<sequence length="205" mass="23039">MRKLFLSSSFKDVADMFMNFVQEDLEGKTITFIPTASIPEKVKFYVGSAKKAFQKMGLIVDELELTQATTSEIVSKLQQNDYIYISGGNTFFLLEELRKTGADKIIIEQIDLGKLYIGESAGSMIVSPNIEYVKEMDDHKVVPNLGTYSALNVIDFYPIPHHTNFPFAKAVEKMISKYSSELDLYPISNSQAILVNGNDVRVESK</sequence>
<evidence type="ECO:0000256" key="4">
    <source>
        <dbReference type="ARBA" id="ARBA00022825"/>
    </source>
</evidence>
<comment type="similarity">
    <text evidence="1">Belongs to the peptidase S51 family.</text>
</comment>
<dbReference type="InterPro" id="IPR029062">
    <property type="entry name" value="Class_I_gatase-like"/>
</dbReference>
<keyword evidence="2" id="KW-0645">Protease</keyword>
<name>A0A212JMZ6_9BACT</name>
<evidence type="ECO:0000256" key="3">
    <source>
        <dbReference type="ARBA" id="ARBA00022801"/>
    </source>
</evidence>
<gene>
    <name evidence="5" type="ORF">KL86DYS1_20283</name>
</gene>
<dbReference type="Pfam" id="PF03575">
    <property type="entry name" value="Peptidase_S51"/>
    <property type="match status" value="1"/>
</dbReference>
<dbReference type="EC" id="3.4.21.-" evidence="5"/>
<dbReference type="PANTHER" id="PTHR20842">
    <property type="entry name" value="PROTEASE S51 ALPHA-ASPARTYL DIPEPTIDASE"/>
    <property type="match status" value="1"/>
</dbReference>
<evidence type="ECO:0000256" key="1">
    <source>
        <dbReference type="ARBA" id="ARBA00006534"/>
    </source>
</evidence>
<proteinExistence type="inferred from homology"/>
<keyword evidence="4" id="KW-0720">Serine protease</keyword>
<dbReference type="RefSeq" id="WP_296941454.1">
    <property type="nucleotide sequence ID" value="NZ_LT599032.1"/>
</dbReference>
<dbReference type="EMBL" id="FLUM01000002">
    <property type="protein sequence ID" value="SBW00778.1"/>
    <property type="molecule type" value="Genomic_DNA"/>
</dbReference>
<dbReference type="GO" id="GO:0006508">
    <property type="term" value="P:proteolysis"/>
    <property type="evidence" value="ECO:0007669"/>
    <property type="project" value="UniProtKB-KW"/>
</dbReference>
<dbReference type="InterPro" id="IPR005320">
    <property type="entry name" value="Peptidase_S51"/>
</dbReference>
<protein>
    <submittedName>
        <fullName evidence="5">Putative enzyme</fullName>
        <ecNumber evidence="5">3.4.21.-</ecNumber>
    </submittedName>
</protein>
<accession>A0A212JMZ6</accession>